<accession>A0A561CRU4</accession>
<dbReference type="PANTHER" id="PTHR43280">
    <property type="entry name" value="ARAC-FAMILY TRANSCRIPTIONAL REGULATOR"/>
    <property type="match status" value="1"/>
</dbReference>
<dbReference type="PROSITE" id="PS01124">
    <property type="entry name" value="HTH_ARAC_FAMILY_2"/>
    <property type="match status" value="1"/>
</dbReference>
<name>A0A561CRU4_9BACI</name>
<evidence type="ECO:0000256" key="1">
    <source>
        <dbReference type="ARBA" id="ARBA00023015"/>
    </source>
</evidence>
<dbReference type="GO" id="GO:0003700">
    <property type="term" value="F:DNA-binding transcription factor activity"/>
    <property type="evidence" value="ECO:0007669"/>
    <property type="project" value="InterPro"/>
</dbReference>
<keyword evidence="4" id="KW-0812">Transmembrane</keyword>
<keyword evidence="2" id="KW-0238">DNA-binding</keyword>
<proteinExistence type="predicted"/>
<keyword evidence="1" id="KW-0805">Transcription regulation</keyword>
<dbReference type="Proteomes" id="UP000319671">
    <property type="component" value="Unassembled WGS sequence"/>
</dbReference>
<organism evidence="6 7">
    <name type="scientific">Neobacillus bataviensis</name>
    <dbReference type="NCBI Taxonomy" id="220685"/>
    <lineage>
        <taxon>Bacteria</taxon>
        <taxon>Bacillati</taxon>
        <taxon>Bacillota</taxon>
        <taxon>Bacilli</taxon>
        <taxon>Bacillales</taxon>
        <taxon>Bacillaceae</taxon>
        <taxon>Neobacillus</taxon>
    </lineage>
</organism>
<keyword evidence="7" id="KW-1185">Reference proteome</keyword>
<keyword evidence="4" id="KW-0472">Membrane</keyword>
<dbReference type="GO" id="GO:0043565">
    <property type="term" value="F:sequence-specific DNA binding"/>
    <property type="evidence" value="ECO:0007669"/>
    <property type="project" value="InterPro"/>
</dbReference>
<evidence type="ECO:0000256" key="4">
    <source>
        <dbReference type="SAM" id="Phobius"/>
    </source>
</evidence>
<keyword evidence="3" id="KW-0804">Transcription</keyword>
<evidence type="ECO:0000256" key="3">
    <source>
        <dbReference type="ARBA" id="ARBA00023163"/>
    </source>
</evidence>
<dbReference type="PROSITE" id="PS00041">
    <property type="entry name" value="HTH_ARAC_FAMILY_1"/>
    <property type="match status" value="1"/>
</dbReference>
<evidence type="ECO:0000313" key="7">
    <source>
        <dbReference type="Proteomes" id="UP000319671"/>
    </source>
</evidence>
<evidence type="ECO:0000256" key="2">
    <source>
        <dbReference type="ARBA" id="ARBA00023125"/>
    </source>
</evidence>
<comment type="caution">
    <text evidence="6">The sequence shown here is derived from an EMBL/GenBank/DDBJ whole genome shotgun (WGS) entry which is preliminary data.</text>
</comment>
<reference evidence="6 7" key="1">
    <citation type="submission" date="2019-06" db="EMBL/GenBank/DDBJ databases">
        <title>Sorghum-associated microbial communities from plants grown in Nebraska, USA.</title>
        <authorList>
            <person name="Schachtman D."/>
        </authorList>
    </citation>
    <scope>NUCLEOTIDE SEQUENCE [LARGE SCALE GENOMIC DNA]</scope>
    <source>
        <strain evidence="6 7">2482</strain>
    </source>
</reference>
<sequence length="780" mass="91101">MLFKNIDTKKVKRFQWKGNFHRNSFILILLIASIPGLITGLCIYWFGVGKVEDELRASNASQIIQRANNMDEQFQYIEEYTTHWVFEPRFGDSLKNIDFVKQFTEAYDITKTLSLLQGSHNLISDDELYLNLDNPILFKPQYNVLDEKQKIFYNSLLSKGTELHWVEYSQSKGRKSPTLAFVSPIPVTSKDPFGALIVTIDHKKALELLKTLTPYENGATILLNEQNKVILSSNSTNQSNFINALKKEIGKHKEKSGSFPFEFNHIMYSISFGHFTRINSNWTYVSASPMSSITAPIVFVSRLIIIISASALFLAIILSWFTSVKIYAPVRKLVRNLVGEETDSWNKYGKDEFSIIEQQWMEMTQKSDLLENRLSEQVKELKNSFIYQLVQGYFFHYHEEDLRQRMETYGWNLRNRSFIALDLQLTGFNDPKENIYTNDDGLVTFMATNIMGEIAKEMFEQFNVINFSDLSAGMLVIYHHDDSIREELHRFSENVTEAVNRIIKLQVTITISEKTESVKKIPYIFEEVRTGKRFRTFENINQVIDLEEYRNNRNDIEFHYPFATEKEIIQAIRIGQLDEIEVLIKRFTQELTSREISEIYIQQAVIQLYSSIQHEILHSGIHPNDLFEGKNMYEELSQIRNVDRINHWFVNDVISPYIQRLEGRMNLELKRIIEQVVTKIQDNYMHDISLESCADEVGTNPYSLSKAFKQIAGINFIDYLTQLRIEKAKELLIQSDMKINDIAESVGYRHSYFNRIFKKQIGIPPSQYRKLKQDANQMRV</sequence>
<dbReference type="RefSeq" id="WP_186446605.1">
    <property type="nucleotide sequence ID" value="NZ_VIVN01000014.1"/>
</dbReference>
<dbReference type="SUPFAM" id="SSF46689">
    <property type="entry name" value="Homeodomain-like"/>
    <property type="match status" value="2"/>
</dbReference>
<gene>
    <name evidence="6" type="ORF">FB550_114182</name>
</gene>
<dbReference type="SMART" id="SM00342">
    <property type="entry name" value="HTH_ARAC"/>
    <property type="match status" value="1"/>
</dbReference>
<dbReference type="PANTHER" id="PTHR43280:SF28">
    <property type="entry name" value="HTH-TYPE TRANSCRIPTIONAL ACTIVATOR RHAS"/>
    <property type="match status" value="1"/>
</dbReference>
<dbReference type="AlphaFoldDB" id="A0A561CRU4"/>
<dbReference type="Pfam" id="PF12833">
    <property type="entry name" value="HTH_18"/>
    <property type="match status" value="1"/>
</dbReference>
<protein>
    <submittedName>
        <fullName evidence="6">AraC family transcriptional regulator</fullName>
    </submittedName>
</protein>
<dbReference type="InterPro" id="IPR018060">
    <property type="entry name" value="HTH_AraC"/>
</dbReference>
<feature type="domain" description="HTH araC/xylS-type" evidence="5">
    <location>
        <begin position="674"/>
        <end position="771"/>
    </location>
</feature>
<dbReference type="EMBL" id="VIVN01000014">
    <property type="protein sequence ID" value="TWD93742.1"/>
    <property type="molecule type" value="Genomic_DNA"/>
</dbReference>
<evidence type="ECO:0000259" key="5">
    <source>
        <dbReference type="PROSITE" id="PS01124"/>
    </source>
</evidence>
<feature type="transmembrane region" description="Helical" evidence="4">
    <location>
        <begin position="299"/>
        <end position="321"/>
    </location>
</feature>
<dbReference type="InterPro" id="IPR018062">
    <property type="entry name" value="HTH_AraC-typ_CS"/>
</dbReference>
<evidence type="ECO:0000313" key="6">
    <source>
        <dbReference type="EMBL" id="TWD93742.1"/>
    </source>
</evidence>
<feature type="transmembrane region" description="Helical" evidence="4">
    <location>
        <begin position="25"/>
        <end position="46"/>
    </location>
</feature>
<keyword evidence="4" id="KW-1133">Transmembrane helix</keyword>
<dbReference type="Gene3D" id="1.10.10.60">
    <property type="entry name" value="Homeodomain-like"/>
    <property type="match status" value="2"/>
</dbReference>
<dbReference type="Gene3D" id="3.30.450.20">
    <property type="entry name" value="PAS domain"/>
    <property type="match status" value="1"/>
</dbReference>
<dbReference type="InterPro" id="IPR009057">
    <property type="entry name" value="Homeodomain-like_sf"/>
</dbReference>